<proteinExistence type="predicted"/>
<gene>
    <name evidence="2" type="ORF">SPARVUS_LOCUS15988910</name>
</gene>
<evidence type="ECO:0000313" key="2">
    <source>
        <dbReference type="EMBL" id="CAI9620473.1"/>
    </source>
</evidence>
<dbReference type="InterPro" id="IPR011992">
    <property type="entry name" value="EF-hand-dom_pair"/>
</dbReference>
<evidence type="ECO:0000259" key="1">
    <source>
        <dbReference type="PROSITE" id="PS50222"/>
    </source>
</evidence>
<keyword evidence="3" id="KW-1185">Reference proteome</keyword>
<dbReference type="PANTHER" id="PTHR23048">
    <property type="entry name" value="MYOSIN LIGHT CHAIN 1, 3"/>
    <property type="match status" value="1"/>
</dbReference>
<dbReference type="EMBL" id="CATNWA010020935">
    <property type="protein sequence ID" value="CAI9620473.1"/>
    <property type="molecule type" value="Genomic_DNA"/>
</dbReference>
<dbReference type="PROSITE" id="PS50222">
    <property type="entry name" value="EF_HAND_2"/>
    <property type="match status" value="1"/>
</dbReference>
<dbReference type="InterPro" id="IPR050230">
    <property type="entry name" value="CALM/Myosin/TropC-like"/>
</dbReference>
<dbReference type="Pfam" id="PF13499">
    <property type="entry name" value="EF-hand_7"/>
    <property type="match status" value="1"/>
</dbReference>
<reference evidence="2" key="1">
    <citation type="submission" date="2023-05" db="EMBL/GenBank/DDBJ databases">
        <authorList>
            <person name="Stuckert A."/>
        </authorList>
    </citation>
    <scope>NUCLEOTIDE SEQUENCE</scope>
</reference>
<dbReference type="Proteomes" id="UP001162483">
    <property type="component" value="Unassembled WGS sequence"/>
</dbReference>
<dbReference type="PANTHER" id="PTHR23048:SF45">
    <property type="entry name" value="CALMODULIN LIKE 4"/>
    <property type="match status" value="1"/>
</dbReference>
<sequence>MYRQQKQEDPENEIMVAMLMSDREKSGLIPLAELKSKLTKMGEKLSPEEVNDLFRDVEVTPDGMVKYEALVQKITLPMADY</sequence>
<feature type="domain" description="EF-hand" evidence="1">
    <location>
        <begin position="9"/>
        <end position="44"/>
    </location>
</feature>
<name>A0ABN9HFA2_9NEOB</name>
<dbReference type="SUPFAM" id="SSF47473">
    <property type="entry name" value="EF-hand"/>
    <property type="match status" value="1"/>
</dbReference>
<comment type="caution">
    <text evidence="2">The sequence shown here is derived from an EMBL/GenBank/DDBJ whole genome shotgun (WGS) entry which is preliminary data.</text>
</comment>
<organism evidence="2 3">
    <name type="scientific">Staurois parvus</name>
    <dbReference type="NCBI Taxonomy" id="386267"/>
    <lineage>
        <taxon>Eukaryota</taxon>
        <taxon>Metazoa</taxon>
        <taxon>Chordata</taxon>
        <taxon>Craniata</taxon>
        <taxon>Vertebrata</taxon>
        <taxon>Euteleostomi</taxon>
        <taxon>Amphibia</taxon>
        <taxon>Batrachia</taxon>
        <taxon>Anura</taxon>
        <taxon>Neobatrachia</taxon>
        <taxon>Ranoidea</taxon>
        <taxon>Ranidae</taxon>
        <taxon>Staurois</taxon>
    </lineage>
</organism>
<protein>
    <recommendedName>
        <fullName evidence="1">EF-hand domain-containing protein</fullName>
    </recommendedName>
</protein>
<accession>A0ABN9HFA2</accession>
<dbReference type="InterPro" id="IPR002048">
    <property type="entry name" value="EF_hand_dom"/>
</dbReference>
<evidence type="ECO:0000313" key="3">
    <source>
        <dbReference type="Proteomes" id="UP001162483"/>
    </source>
</evidence>
<dbReference type="Gene3D" id="1.10.238.10">
    <property type="entry name" value="EF-hand"/>
    <property type="match status" value="1"/>
</dbReference>